<dbReference type="SMART" id="SM00342">
    <property type="entry name" value="HTH_ARAC"/>
    <property type="match status" value="1"/>
</dbReference>
<dbReference type="OrthoDB" id="9803764at2"/>
<dbReference type="PANTHER" id="PTHR43130:SF11">
    <property type="entry name" value="TRANSCRIPTIONAL REGULATORY PROTEIN"/>
    <property type="match status" value="1"/>
</dbReference>
<keyword evidence="1" id="KW-0805">Transcription regulation</keyword>
<protein>
    <recommendedName>
        <fullName evidence="3">HTH araC/xylS-type domain-containing protein</fullName>
    </recommendedName>
</protein>
<dbReference type="InterPro" id="IPR018060">
    <property type="entry name" value="HTH_AraC"/>
</dbReference>
<dbReference type="GO" id="GO:0003700">
    <property type="term" value="F:DNA-binding transcription factor activity"/>
    <property type="evidence" value="ECO:0007669"/>
    <property type="project" value="InterPro"/>
</dbReference>
<dbReference type="InterPro" id="IPR052158">
    <property type="entry name" value="INH-QAR"/>
</dbReference>
<evidence type="ECO:0000313" key="5">
    <source>
        <dbReference type="Proteomes" id="UP000029385"/>
    </source>
</evidence>
<dbReference type="InterPro" id="IPR029062">
    <property type="entry name" value="Class_I_gatase-like"/>
</dbReference>
<evidence type="ECO:0000313" key="4">
    <source>
        <dbReference type="EMBL" id="KFN42517.1"/>
    </source>
</evidence>
<evidence type="ECO:0000256" key="2">
    <source>
        <dbReference type="ARBA" id="ARBA00023163"/>
    </source>
</evidence>
<dbReference type="InterPro" id="IPR002818">
    <property type="entry name" value="DJ-1/PfpI"/>
</dbReference>
<dbReference type="Gene3D" id="1.10.10.60">
    <property type="entry name" value="Homeodomain-like"/>
    <property type="match status" value="1"/>
</dbReference>
<dbReference type="STRING" id="1121015.GCA_000420545_02607"/>
<sequence length="333" mass="36677">MIEQRFRLGILAIEGCMMSSIASSSDALSVAAALAQIRHPVGGLRLESIVFGARGQSQISTSTGLNISGLAAPPEDIDVLLIPGVMHSSVHDLVDRIQRMQPEMELIRAMHLRGVAIAGTCSGSLLLAESGLLDGHRATCSWWLAPAFRHRYPAVTLEADAMVVEDGGVMTAGGSSALQAFMLRLIGKAGGEELAQQTARMLLIDPERQSQAPYVAQALMERPRNSLSEKAEHFLMHELHREISVGRLAEHCGTSERSLLRHFRAHHGVSPLEHIQHLRVERAKALLETTHLSFDEIVERCGYNDSASFRKLFKRATAMTPGDYRERYRLRPH</sequence>
<dbReference type="Pfam" id="PF12833">
    <property type="entry name" value="HTH_18"/>
    <property type="match status" value="1"/>
</dbReference>
<dbReference type="SUPFAM" id="SSF46689">
    <property type="entry name" value="Homeodomain-like"/>
    <property type="match status" value="2"/>
</dbReference>
<feature type="domain" description="HTH araC/xylS-type" evidence="3">
    <location>
        <begin position="229"/>
        <end position="327"/>
    </location>
</feature>
<gene>
    <name evidence="4" type="ORF">N789_12825</name>
</gene>
<keyword evidence="5" id="KW-1185">Reference proteome</keyword>
<dbReference type="Proteomes" id="UP000029385">
    <property type="component" value="Unassembled WGS sequence"/>
</dbReference>
<dbReference type="GO" id="GO:0043565">
    <property type="term" value="F:sequence-specific DNA binding"/>
    <property type="evidence" value="ECO:0007669"/>
    <property type="project" value="InterPro"/>
</dbReference>
<dbReference type="RefSeq" id="WP_022970212.1">
    <property type="nucleotide sequence ID" value="NZ_ATVD01000006.1"/>
</dbReference>
<accession>A0A091ATN3</accession>
<organism evidence="4 5">
    <name type="scientific">Arenimonas oryziterrae DSM 21050 = YC6267</name>
    <dbReference type="NCBI Taxonomy" id="1121015"/>
    <lineage>
        <taxon>Bacteria</taxon>
        <taxon>Pseudomonadati</taxon>
        <taxon>Pseudomonadota</taxon>
        <taxon>Gammaproteobacteria</taxon>
        <taxon>Lysobacterales</taxon>
        <taxon>Lysobacteraceae</taxon>
        <taxon>Arenimonas</taxon>
    </lineage>
</organism>
<dbReference type="AlphaFoldDB" id="A0A091ATN3"/>
<evidence type="ECO:0000259" key="3">
    <source>
        <dbReference type="PROSITE" id="PS01124"/>
    </source>
</evidence>
<dbReference type="PROSITE" id="PS01124">
    <property type="entry name" value="HTH_ARAC_FAMILY_2"/>
    <property type="match status" value="1"/>
</dbReference>
<dbReference type="InterPro" id="IPR009057">
    <property type="entry name" value="Homeodomain-like_sf"/>
</dbReference>
<dbReference type="EMBL" id="AVCI01000009">
    <property type="protein sequence ID" value="KFN42517.1"/>
    <property type="molecule type" value="Genomic_DNA"/>
</dbReference>
<dbReference type="PATRIC" id="fig|1121015.4.peg.2034"/>
<proteinExistence type="predicted"/>
<dbReference type="eggNOG" id="COG4977">
    <property type="taxonomic scope" value="Bacteria"/>
</dbReference>
<comment type="caution">
    <text evidence="4">The sequence shown here is derived from an EMBL/GenBank/DDBJ whole genome shotgun (WGS) entry which is preliminary data.</text>
</comment>
<keyword evidence="2" id="KW-0804">Transcription</keyword>
<dbReference type="PANTHER" id="PTHR43130">
    <property type="entry name" value="ARAC-FAMILY TRANSCRIPTIONAL REGULATOR"/>
    <property type="match status" value="1"/>
</dbReference>
<name>A0A091ATN3_9GAMM</name>
<dbReference type="Pfam" id="PF01965">
    <property type="entry name" value="DJ-1_PfpI"/>
    <property type="match status" value="1"/>
</dbReference>
<dbReference type="Gene3D" id="3.40.50.880">
    <property type="match status" value="1"/>
</dbReference>
<reference evidence="4 5" key="1">
    <citation type="submission" date="2013-09" db="EMBL/GenBank/DDBJ databases">
        <title>Genome sequencing of Arenimonas oryziterrae.</title>
        <authorList>
            <person name="Chen F."/>
            <person name="Wang G."/>
        </authorList>
    </citation>
    <scope>NUCLEOTIDE SEQUENCE [LARGE SCALE GENOMIC DNA]</scope>
    <source>
        <strain evidence="4 5">YC6267</strain>
    </source>
</reference>
<evidence type="ECO:0000256" key="1">
    <source>
        <dbReference type="ARBA" id="ARBA00023015"/>
    </source>
</evidence>
<dbReference type="SUPFAM" id="SSF52317">
    <property type="entry name" value="Class I glutamine amidotransferase-like"/>
    <property type="match status" value="1"/>
</dbReference>